<dbReference type="EMBL" id="ATBP01000324">
    <property type="protein sequence ID" value="ETR71083.1"/>
    <property type="molecule type" value="Genomic_DNA"/>
</dbReference>
<accession>A0A1V1P8H9</accession>
<reference evidence="3" key="1">
    <citation type="submission" date="2012-11" db="EMBL/GenBank/DDBJ databases">
        <authorList>
            <person name="Lucero-Rivera Y.E."/>
            <person name="Tovar-Ramirez D."/>
        </authorList>
    </citation>
    <scope>NUCLEOTIDE SEQUENCE [LARGE SCALE GENOMIC DNA]</scope>
    <source>
        <strain evidence="3">Araruama</strain>
    </source>
</reference>
<evidence type="ECO:0000313" key="2">
    <source>
        <dbReference type="EMBL" id="ETR71083.1"/>
    </source>
</evidence>
<keyword evidence="1" id="KW-1133">Transmembrane helix</keyword>
<organism evidence="2 3">
    <name type="scientific">Candidatus Magnetoglobus multicellularis str. Araruama</name>
    <dbReference type="NCBI Taxonomy" id="890399"/>
    <lineage>
        <taxon>Bacteria</taxon>
        <taxon>Pseudomonadati</taxon>
        <taxon>Thermodesulfobacteriota</taxon>
        <taxon>Desulfobacteria</taxon>
        <taxon>Desulfobacterales</taxon>
        <taxon>Desulfobacteraceae</taxon>
        <taxon>Candidatus Magnetoglobus</taxon>
    </lineage>
</organism>
<feature type="transmembrane region" description="Helical" evidence="1">
    <location>
        <begin position="164"/>
        <end position="186"/>
    </location>
</feature>
<proteinExistence type="predicted"/>
<feature type="transmembrane region" description="Helical" evidence="1">
    <location>
        <begin position="239"/>
        <end position="259"/>
    </location>
</feature>
<name>A0A1V1P8H9_9BACT</name>
<evidence type="ECO:0000256" key="1">
    <source>
        <dbReference type="SAM" id="Phobius"/>
    </source>
</evidence>
<feature type="transmembrane region" description="Helical" evidence="1">
    <location>
        <begin position="76"/>
        <end position="95"/>
    </location>
</feature>
<keyword evidence="1" id="KW-0812">Transmembrane</keyword>
<feature type="transmembrane region" description="Helical" evidence="1">
    <location>
        <begin position="207"/>
        <end position="233"/>
    </location>
</feature>
<dbReference type="AlphaFoldDB" id="A0A1V1P8H9"/>
<protein>
    <submittedName>
        <fullName evidence="2">Uncharacterized protein</fullName>
    </submittedName>
</protein>
<comment type="caution">
    <text evidence="2">The sequence shown here is derived from an EMBL/GenBank/DDBJ whole genome shotgun (WGS) entry which is preliminary data.</text>
</comment>
<feature type="transmembrane region" description="Helical" evidence="1">
    <location>
        <begin position="36"/>
        <end position="56"/>
    </location>
</feature>
<dbReference type="Proteomes" id="UP000189670">
    <property type="component" value="Unassembled WGS sequence"/>
</dbReference>
<sequence length="279" mass="32040">MVQVDVFWSYALGASFASAASRQLKNENNPFQNDYFTYTILYLSCIFAPSGIYLLWQFPHWETMQAASCHGDLPAWLVTVFSITNITQGILGFWVSYQFIQSGRYYLAHLQWFLGYFCMFFVLVHGWDGLGWQRFLYDPTVLNNQLWEPGQHMGLTFLWSNVAFTLYGMGIFVIPFMIIPMSKWIIEGAKNSPEVNSSDIPKSIQEICIPFFILVIGCSLGGAIVTSILIFVLKLITGNLMVSILFGMSINLFLAYYFFFQEEKKGYELFKKLFLAEPV</sequence>
<keyword evidence="1" id="KW-0472">Membrane</keyword>
<gene>
    <name evidence="2" type="ORF">OMM_02753</name>
</gene>
<evidence type="ECO:0000313" key="3">
    <source>
        <dbReference type="Proteomes" id="UP000189670"/>
    </source>
</evidence>
<feature type="transmembrane region" description="Helical" evidence="1">
    <location>
        <begin position="107"/>
        <end position="127"/>
    </location>
</feature>